<protein>
    <submittedName>
        <fullName evidence="1">Uncharacterized protein</fullName>
    </submittedName>
</protein>
<comment type="caution">
    <text evidence="1">The sequence shown here is derived from an EMBL/GenBank/DDBJ whole genome shotgun (WGS) entry which is preliminary data.</text>
</comment>
<organism evidence="1 2">
    <name type="scientific">Chara braunii</name>
    <name type="common">Braun's stonewort</name>
    <dbReference type="NCBI Taxonomy" id="69332"/>
    <lineage>
        <taxon>Eukaryota</taxon>
        <taxon>Viridiplantae</taxon>
        <taxon>Streptophyta</taxon>
        <taxon>Charophyceae</taxon>
        <taxon>Charales</taxon>
        <taxon>Characeae</taxon>
        <taxon>Chara</taxon>
    </lineage>
</organism>
<accession>A0A388KI71</accession>
<dbReference type="Proteomes" id="UP000265515">
    <property type="component" value="Unassembled WGS sequence"/>
</dbReference>
<reference evidence="1 2" key="1">
    <citation type="journal article" date="2018" name="Cell">
        <title>The Chara Genome: Secondary Complexity and Implications for Plant Terrestrialization.</title>
        <authorList>
            <person name="Nishiyama T."/>
            <person name="Sakayama H."/>
            <person name="Vries J.D."/>
            <person name="Buschmann H."/>
            <person name="Saint-Marcoux D."/>
            <person name="Ullrich K.K."/>
            <person name="Haas F.B."/>
            <person name="Vanderstraeten L."/>
            <person name="Becker D."/>
            <person name="Lang D."/>
            <person name="Vosolsobe S."/>
            <person name="Rombauts S."/>
            <person name="Wilhelmsson P.K.I."/>
            <person name="Janitza P."/>
            <person name="Kern R."/>
            <person name="Heyl A."/>
            <person name="Rumpler F."/>
            <person name="Villalobos L.I.A.C."/>
            <person name="Clay J.M."/>
            <person name="Skokan R."/>
            <person name="Toyoda A."/>
            <person name="Suzuki Y."/>
            <person name="Kagoshima H."/>
            <person name="Schijlen E."/>
            <person name="Tajeshwar N."/>
            <person name="Catarino B."/>
            <person name="Hetherington A.J."/>
            <person name="Saltykova A."/>
            <person name="Bonnot C."/>
            <person name="Breuninger H."/>
            <person name="Symeonidi A."/>
            <person name="Radhakrishnan G.V."/>
            <person name="Van Nieuwerburgh F."/>
            <person name="Deforce D."/>
            <person name="Chang C."/>
            <person name="Karol K.G."/>
            <person name="Hedrich R."/>
            <person name="Ulvskov P."/>
            <person name="Glockner G."/>
            <person name="Delwiche C.F."/>
            <person name="Petrasek J."/>
            <person name="Van de Peer Y."/>
            <person name="Friml J."/>
            <person name="Beilby M."/>
            <person name="Dolan L."/>
            <person name="Kohara Y."/>
            <person name="Sugano S."/>
            <person name="Fujiyama A."/>
            <person name="Delaux P.-M."/>
            <person name="Quint M."/>
            <person name="TheiBen G."/>
            <person name="Hagemann M."/>
            <person name="Harholt J."/>
            <person name="Dunand C."/>
            <person name="Zachgo S."/>
            <person name="Langdale J."/>
            <person name="Maumus F."/>
            <person name="Straeten D.V.D."/>
            <person name="Gould S.B."/>
            <person name="Rensing S.A."/>
        </authorList>
    </citation>
    <scope>NUCLEOTIDE SEQUENCE [LARGE SCALE GENOMIC DNA]</scope>
    <source>
        <strain evidence="1 2">S276</strain>
    </source>
</reference>
<evidence type="ECO:0000313" key="1">
    <source>
        <dbReference type="EMBL" id="GBG69745.1"/>
    </source>
</evidence>
<gene>
    <name evidence="1" type="ORF">CBR_g4576</name>
</gene>
<evidence type="ECO:0000313" key="2">
    <source>
        <dbReference type="Proteomes" id="UP000265515"/>
    </source>
</evidence>
<dbReference type="AlphaFoldDB" id="A0A388KI71"/>
<sequence length="226" mass="26000">MSIPMGNEWKGTTCDWRGYEIVPELSYLWIERVWNALREEEGWDDIAEGRVESVGTVVLSEQGWHMFCTTLAAGQNPMWLLEGAEARTRKAGARFANKGWDEVSSRVVMGGWKEFKPPCARTKTWVPEFVADWFGGFDHVAEVAGSMERIHVNCAWLAEEFYKTSLKLGRFHGDRAREVLTILDIERNDRLEVATEIRDAIIGREVEATPCYVDDVFKLFEVLWFD</sequence>
<proteinExistence type="predicted"/>
<dbReference type="EMBL" id="BFEA01000119">
    <property type="protein sequence ID" value="GBG69745.1"/>
    <property type="molecule type" value="Genomic_DNA"/>
</dbReference>
<name>A0A388KI71_CHABU</name>
<dbReference type="Gramene" id="GBG69745">
    <property type="protein sequence ID" value="GBG69745"/>
    <property type="gene ID" value="CBR_g4576"/>
</dbReference>
<keyword evidence="2" id="KW-1185">Reference proteome</keyword>